<dbReference type="Gene3D" id="1.10.286.20">
    <property type="match status" value="1"/>
</dbReference>
<evidence type="ECO:0000256" key="3">
    <source>
        <dbReference type="ARBA" id="ARBA00022917"/>
    </source>
</evidence>
<dbReference type="GO" id="GO:0070125">
    <property type="term" value="P:mitochondrial translational elongation"/>
    <property type="evidence" value="ECO:0007669"/>
    <property type="project" value="TreeGrafter"/>
</dbReference>
<proteinExistence type="inferred from homology"/>
<gene>
    <name evidence="9" type="primary">tsf</name>
    <name evidence="9" type="ORF">Palma_042</name>
</gene>
<dbReference type="HAMAP" id="MF_00050">
    <property type="entry name" value="EF_Ts"/>
    <property type="match status" value="1"/>
</dbReference>
<evidence type="ECO:0000256" key="6">
    <source>
        <dbReference type="HAMAP-Rule" id="MF_03135"/>
    </source>
</evidence>
<dbReference type="Gene3D" id="1.10.8.10">
    <property type="entry name" value="DNA helicase RuvA subunit, C-terminal domain"/>
    <property type="match status" value="1"/>
</dbReference>
<sequence>MPIEISAQYVKELRIKTGAGMMACKQALQESEGDMEQAVNSLRKKGLASADKKSSRRTAEGVIDSYIHAGSRIGVMVELNCETDFVARRAEFQELSKNIAMQIAACPLVEYISIKHIPESIVILETKIESEKDDIANKPDSIKDQIVQGRIKKRLKEMSLLNQTFIRDQDITIQDLINQKIALTGENIQIRRFVRFVLGEGIEKKIDNFAEEVQGMIKS</sequence>
<accession>A0A1C9CH23</accession>
<dbReference type="RefSeq" id="YP_009294234.1">
    <property type="nucleotide sequence ID" value="NC_031147.1"/>
</dbReference>
<dbReference type="GO" id="GO:0003746">
    <property type="term" value="F:translation elongation factor activity"/>
    <property type="evidence" value="ECO:0007669"/>
    <property type="project" value="UniProtKB-UniRule"/>
</dbReference>
<dbReference type="CDD" id="cd14275">
    <property type="entry name" value="UBA_EF-Ts"/>
    <property type="match status" value="1"/>
</dbReference>
<dbReference type="InterPro" id="IPR036402">
    <property type="entry name" value="EF-Ts_dimer_sf"/>
</dbReference>
<dbReference type="FunFam" id="1.10.8.10:FF:000001">
    <property type="entry name" value="Elongation factor Ts"/>
    <property type="match status" value="1"/>
</dbReference>
<geneLocation type="plastid" evidence="9"/>
<dbReference type="InterPro" id="IPR009060">
    <property type="entry name" value="UBA-like_sf"/>
</dbReference>
<comment type="similarity">
    <text evidence="1 5 7">Belongs to the EF-Ts family.</text>
</comment>
<keyword evidence="2 5" id="KW-0251">Elongation factor</keyword>
<evidence type="ECO:0000256" key="4">
    <source>
        <dbReference type="ARBA" id="ARBA00025453"/>
    </source>
</evidence>
<dbReference type="PANTHER" id="PTHR11741:SF10">
    <property type="entry name" value="POLYPROTEIN OF EF-TS, CHLOROPLASTIC"/>
    <property type="match status" value="1"/>
</dbReference>
<dbReference type="InterPro" id="IPR014039">
    <property type="entry name" value="Transl_elong_EFTs/EF1B_dimer"/>
</dbReference>
<comment type="subcellular location">
    <subcellularLocation>
        <location evidence="5">Cytoplasm</location>
    </subcellularLocation>
    <subcellularLocation>
        <location evidence="6">Mitochondrion</location>
    </subcellularLocation>
</comment>
<evidence type="ECO:0000256" key="1">
    <source>
        <dbReference type="ARBA" id="ARBA00005532"/>
    </source>
</evidence>
<evidence type="ECO:0000313" key="9">
    <source>
        <dbReference type="EMBL" id="AOM67674.1"/>
    </source>
</evidence>
<keyword evidence="5" id="KW-0963">Cytoplasm</keyword>
<feature type="domain" description="Translation elongation factor EFTs/EF1B dimerisation" evidence="8">
    <location>
        <begin position="59"/>
        <end position="200"/>
    </location>
</feature>
<keyword evidence="6" id="KW-0496">Mitochondrion</keyword>
<dbReference type="Gene3D" id="3.30.479.20">
    <property type="entry name" value="Elongation factor Ts, dimerisation domain"/>
    <property type="match status" value="1"/>
</dbReference>
<dbReference type="AlphaFoldDB" id="A0A1C9CH23"/>
<evidence type="ECO:0000256" key="7">
    <source>
        <dbReference type="RuleBase" id="RU000642"/>
    </source>
</evidence>
<dbReference type="PROSITE" id="PS01126">
    <property type="entry name" value="EF_TS_1"/>
    <property type="match status" value="1"/>
</dbReference>
<keyword evidence="3 5" id="KW-0648">Protein biosynthesis</keyword>
<dbReference type="EMBL" id="KX284726">
    <property type="protein sequence ID" value="AOM67674.1"/>
    <property type="molecule type" value="Genomic_DNA"/>
</dbReference>
<reference evidence="9" key="1">
    <citation type="journal article" date="2018" name="PLoS ONE">
        <title>Plastid genome analysis of three Nemaliophycidae red algal species suggests environmental adaptation for iron limited habitats.</title>
        <authorList>
            <person name="Cho C.H."/>
            <person name="Choi J.W."/>
            <person name="Lam D.W."/>
            <person name="Kim K.M."/>
            <person name="Yoon H.S."/>
        </authorList>
    </citation>
    <scope>NUCLEOTIDE SEQUENCE</scope>
</reference>
<dbReference type="InterPro" id="IPR001816">
    <property type="entry name" value="Transl_elong_EFTs/EF1B"/>
</dbReference>
<organism evidence="9">
    <name type="scientific">Palmaria palmata</name>
    <name type="common">Dulse</name>
    <name type="synonym">Rhodymenia palmata</name>
    <dbReference type="NCBI Taxonomy" id="2822"/>
    <lineage>
        <taxon>Eukaryota</taxon>
        <taxon>Rhodophyta</taxon>
        <taxon>Florideophyceae</taxon>
        <taxon>Nemaliophycidae</taxon>
        <taxon>Palmariales</taxon>
        <taxon>Palmariaceae</taxon>
        <taxon>Palmaria</taxon>
    </lineage>
</organism>
<protein>
    <recommendedName>
        <fullName evidence="6">Elongation factor Ts, mitochondrial</fullName>
        <shortName evidence="6">EF-Ts</shortName>
        <shortName evidence="6">EF-TsMt</shortName>
    </recommendedName>
</protein>
<dbReference type="Pfam" id="PF00889">
    <property type="entry name" value="EF_TS"/>
    <property type="match status" value="1"/>
</dbReference>
<dbReference type="NCBIfam" id="TIGR00116">
    <property type="entry name" value="tsf"/>
    <property type="match status" value="1"/>
</dbReference>
<dbReference type="InterPro" id="IPR018101">
    <property type="entry name" value="Transl_elong_Ts_CS"/>
</dbReference>
<comment type="function">
    <text evidence="4 5 7">Associates with the EF-Tu.GDP complex and induces the exchange of GDP to GTP. It remains bound to the aminoacyl-tRNA.EF-Tu.GTP complex up to the GTP hydrolysis stage on the ribosome.</text>
</comment>
<name>A0A1C9CH23_PALPL</name>
<keyword evidence="9" id="KW-0934">Plastid</keyword>
<dbReference type="GO" id="GO:0005739">
    <property type="term" value="C:mitochondrion"/>
    <property type="evidence" value="ECO:0007669"/>
    <property type="project" value="UniProtKB-SubCell"/>
</dbReference>
<evidence type="ECO:0000259" key="8">
    <source>
        <dbReference type="Pfam" id="PF00889"/>
    </source>
</evidence>
<evidence type="ECO:0000256" key="5">
    <source>
        <dbReference type="HAMAP-Rule" id="MF_00050"/>
    </source>
</evidence>
<dbReference type="SUPFAM" id="SSF46934">
    <property type="entry name" value="UBA-like"/>
    <property type="match status" value="1"/>
</dbReference>
<dbReference type="PANTHER" id="PTHR11741">
    <property type="entry name" value="ELONGATION FACTOR TS"/>
    <property type="match status" value="1"/>
</dbReference>
<dbReference type="SUPFAM" id="SSF54713">
    <property type="entry name" value="Elongation factor Ts (EF-Ts), dimerisation domain"/>
    <property type="match status" value="1"/>
</dbReference>
<dbReference type="GeneID" id="29070176"/>
<evidence type="ECO:0000256" key="2">
    <source>
        <dbReference type="ARBA" id="ARBA00022768"/>
    </source>
</evidence>
<dbReference type="PROSITE" id="PS01127">
    <property type="entry name" value="EF_TS_2"/>
    <property type="match status" value="1"/>
</dbReference>